<sequence>MRIFIAPISIVLILTLLYPIAGYALAHQYPYPDYSDQVPDDYTGKRFRLSQDYPSSIPSTSHRPWENIDFTKNPNEYLRIVRKYIYQGMREADWEVDRNNIRKWYHVPWMHVGQSPREFIYGMTRERALNPGELGPKQTQRIQNWAVGFYNDYGGYTIGQVWKDPTNPDPTSARFPVGAVVAKVLFTAATPDQIPALEGTEEWQANINATIDKDSSKKIQTVRLLQMDFGVRDARANGTTGWVLGTFVYDKRVHGIDGWDKMVPVGLTWGNDPTITPTDIADGGALQETFLNPDAPDYAKNRLGWAGRLNGPVDDPESACLSCHSTAQWRPQARMTPTGTEQERLHWFRNLKSGQAFTAGEISLDYSLQLAISIRNFFNPNLNPDIRAESRFTPLPEKEKHGRGDIEPFDLGHPIER</sequence>
<organism evidence="2">
    <name type="scientific">Candidatus Kentrum sp. LPFa</name>
    <dbReference type="NCBI Taxonomy" id="2126335"/>
    <lineage>
        <taxon>Bacteria</taxon>
        <taxon>Pseudomonadati</taxon>
        <taxon>Pseudomonadota</taxon>
        <taxon>Gammaproteobacteria</taxon>
        <taxon>Candidatus Kentrum</taxon>
    </lineage>
</organism>
<evidence type="ECO:0000256" key="1">
    <source>
        <dbReference type="SAM" id="MobiDB-lite"/>
    </source>
</evidence>
<evidence type="ECO:0000313" key="3">
    <source>
        <dbReference type="EMBL" id="VFK35000.1"/>
    </source>
</evidence>
<accession>A0A450WY88</accession>
<evidence type="ECO:0000313" key="2">
    <source>
        <dbReference type="EMBL" id="VFK21988.1"/>
    </source>
</evidence>
<dbReference type="AlphaFoldDB" id="A0A450WY88"/>
<feature type="compositionally biased region" description="Basic and acidic residues" evidence="1">
    <location>
        <begin position="393"/>
        <end position="406"/>
    </location>
</feature>
<feature type="region of interest" description="Disordered" evidence="1">
    <location>
        <begin position="393"/>
        <end position="417"/>
    </location>
</feature>
<proteinExistence type="predicted"/>
<gene>
    <name evidence="2" type="ORF">BECKLPF1236A_GA0070988_103282</name>
    <name evidence="3" type="ORF">BECKLPF1236C_GA0070990_103212</name>
</gene>
<dbReference type="EMBL" id="CAADFP010000321">
    <property type="protein sequence ID" value="VFK35000.1"/>
    <property type="molecule type" value="Genomic_DNA"/>
</dbReference>
<reference evidence="2" key="1">
    <citation type="submission" date="2019-02" db="EMBL/GenBank/DDBJ databases">
        <authorList>
            <person name="Gruber-Vodicka R. H."/>
            <person name="Seah K. B. B."/>
        </authorList>
    </citation>
    <scope>NUCLEOTIDE SEQUENCE</scope>
    <source>
        <strain evidence="2">BECK_S312</strain>
        <strain evidence="3">BECK_S426</strain>
    </source>
</reference>
<dbReference type="EMBL" id="CAADFM010000328">
    <property type="protein sequence ID" value="VFK21988.1"/>
    <property type="molecule type" value="Genomic_DNA"/>
</dbReference>
<protein>
    <submittedName>
        <fullName evidence="2">Uncharacterized protein</fullName>
    </submittedName>
</protein>
<name>A0A450WY88_9GAMM</name>